<sequence length="280" mass="29598">MDIQGFDWAAGHEKWAVPVSPTHSSLPTMNFGDDFLLDFLPTGPGGQLQLADLAPSINTVDATTNANATPQLQVSELFWRHEPDIASTNLAPSTTYAATPSSLAALAGKPQECGGRPLPSQALHQLVPRTSTVLPSSNPQHRGEERTECDDRTAKIERLQATTPETRGTASEPESRTGAMLKHTSVSPSRVNSRSTLVAQLPSPDSEPSTQASPAVAPQPLPLARLATATPNTTASSWRNADIVASQPSTEVPGGKRRYRGSGADPIEGGEDASTTKRPK</sequence>
<feature type="compositionally biased region" description="Polar residues" evidence="1">
    <location>
        <begin position="229"/>
        <end position="239"/>
    </location>
</feature>
<dbReference type="EMBL" id="JAULSR010000005">
    <property type="protein sequence ID" value="KAK0617921.1"/>
    <property type="molecule type" value="Genomic_DNA"/>
</dbReference>
<evidence type="ECO:0000313" key="3">
    <source>
        <dbReference type="Proteomes" id="UP001174934"/>
    </source>
</evidence>
<evidence type="ECO:0000313" key="2">
    <source>
        <dbReference type="EMBL" id="KAK0617921.1"/>
    </source>
</evidence>
<dbReference type="AlphaFoldDB" id="A0AA39WM26"/>
<feature type="compositionally biased region" description="Polar residues" evidence="1">
    <location>
        <begin position="184"/>
        <end position="198"/>
    </location>
</feature>
<organism evidence="2 3">
    <name type="scientific">Bombardia bombarda</name>
    <dbReference type="NCBI Taxonomy" id="252184"/>
    <lineage>
        <taxon>Eukaryota</taxon>
        <taxon>Fungi</taxon>
        <taxon>Dikarya</taxon>
        <taxon>Ascomycota</taxon>
        <taxon>Pezizomycotina</taxon>
        <taxon>Sordariomycetes</taxon>
        <taxon>Sordariomycetidae</taxon>
        <taxon>Sordariales</taxon>
        <taxon>Lasiosphaeriaceae</taxon>
        <taxon>Bombardia</taxon>
    </lineage>
</organism>
<evidence type="ECO:0000256" key="1">
    <source>
        <dbReference type="SAM" id="MobiDB-lite"/>
    </source>
</evidence>
<keyword evidence="3" id="KW-1185">Reference proteome</keyword>
<feature type="compositionally biased region" description="Polar residues" evidence="1">
    <location>
        <begin position="160"/>
        <end position="169"/>
    </location>
</feature>
<feature type="compositionally biased region" description="Polar residues" evidence="1">
    <location>
        <begin position="131"/>
        <end position="140"/>
    </location>
</feature>
<feature type="region of interest" description="Disordered" evidence="1">
    <location>
        <begin position="131"/>
        <end position="280"/>
    </location>
</feature>
<accession>A0AA39WM26</accession>
<name>A0AA39WM26_9PEZI</name>
<gene>
    <name evidence="2" type="ORF">B0T17DRAFT_316193</name>
</gene>
<proteinExistence type="predicted"/>
<protein>
    <submittedName>
        <fullName evidence="2">Uncharacterized protein</fullName>
    </submittedName>
</protein>
<comment type="caution">
    <text evidence="2">The sequence shown here is derived from an EMBL/GenBank/DDBJ whole genome shotgun (WGS) entry which is preliminary data.</text>
</comment>
<feature type="compositionally biased region" description="Basic and acidic residues" evidence="1">
    <location>
        <begin position="141"/>
        <end position="158"/>
    </location>
</feature>
<reference evidence="2" key="1">
    <citation type="submission" date="2023-06" db="EMBL/GenBank/DDBJ databases">
        <title>Genome-scale phylogeny and comparative genomics of the fungal order Sordariales.</title>
        <authorList>
            <consortium name="Lawrence Berkeley National Laboratory"/>
            <person name="Hensen N."/>
            <person name="Bonometti L."/>
            <person name="Westerberg I."/>
            <person name="Brannstrom I.O."/>
            <person name="Guillou S."/>
            <person name="Cros-Aarteil S."/>
            <person name="Calhoun S."/>
            <person name="Haridas S."/>
            <person name="Kuo A."/>
            <person name="Mondo S."/>
            <person name="Pangilinan J."/>
            <person name="Riley R."/>
            <person name="LaButti K."/>
            <person name="Andreopoulos B."/>
            <person name="Lipzen A."/>
            <person name="Chen C."/>
            <person name="Yanf M."/>
            <person name="Daum C."/>
            <person name="Ng V."/>
            <person name="Clum A."/>
            <person name="Steindorff A."/>
            <person name="Ohm R."/>
            <person name="Martin F."/>
            <person name="Silar P."/>
            <person name="Natvig D."/>
            <person name="Lalanne C."/>
            <person name="Gautier V."/>
            <person name="Ament-velasquez S.L."/>
            <person name="Kruys A."/>
            <person name="Hutchinson M.I."/>
            <person name="Powell A.J."/>
            <person name="Barry K."/>
            <person name="Miller A.N."/>
            <person name="Grigoriev I.V."/>
            <person name="Debuchy R."/>
            <person name="Gladieux P."/>
            <person name="Thoren M.H."/>
            <person name="Johannesson H."/>
        </authorList>
    </citation>
    <scope>NUCLEOTIDE SEQUENCE</scope>
    <source>
        <strain evidence="2">SMH3391-2</strain>
    </source>
</reference>
<dbReference type="Proteomes" id="UP001174934">
    <property type="component" value="Unassembled WGS sequence"/>
</dbReference>